<dbReference type="Gene3D" id="1.25.40.10">
    <property type="entry name" value="Tetratricopeptide repeat domain"/>
    <property type="match status" value="1"/>
</dbReference>
<dbReference type="SUPFAM" id="SSF48452">
    <property type="entry name" value="TPR-like"/>
    <property type="match status" value="1"/>
</dbReference>
<evidence type="ECO:0000256" key="1">
    <source>
        <dbReference type="SAM" id="SignalP"/>
    </source>
</evidence>
<evidence type="ECO:0000313" key="3">
    <source>
        <dbReference type="Proteomes" id="UP001371218"/>
    </source>
</evidence>
<protein>
    <submittedName>
        <fullName evidence="2">Tetratricopeptide repeat protein</fullName>
    </submittedName>
</protein>
<evidence type="ECO:0000313" key="2">
    <source>
        <dbReference type="EMBL" id="MEK8032039.1"/>
    </source>
</evidence>
<feature type="signal peptide" evidence="1">
    <location>
        <begin position="1"/>
        <end position="35"/>
    </location>
</feature>
<gene>
    <name evidence="2" type="ORF">AACH06_14530</name>
</gene>
<reference evidence="2 3" key="1">
    <citation type="submission" date="2024-04" db="EMBL/GenBank/DDBJ databases">
        <title>Novel species of the genus Ideonella isolated from streams.</title>
        <authorList>
            <person name="Lu H."/>
        </authorList>
    </citation>
    <scope>NUCLEOTIDE SEQUENCE [LARGE SCALE GENOMIC DNA]</scope>
    <source>
        <strain evidence="2 3">DXS29W</strain>
    </source>
</reference>
<keyword evidence="1" id="KW-0732">Signal</keyword>
<dbReference type="Proteomes" id="UP001371218">
    <property type="component" value="Unassembled WGS sequence"/>
</dbReference>
<proteinExistence type="predicted"/>
<dbReference type="RefSeq" id="WP_341426452.1">
    <property type="nucleotide sequence ID" value="NZ_JBBUTG010000008.1"/>
</dbReference>
<accession>A0ABU9BSE6</accession>
<dbReference type="EMBL" id="JBBUTG010000008">
    <property type="protein sequence ID" value="MEK8032039.1"/>
    <property type="molecule type" value="Genomic_DNA"/>
</dbReference>
<keyword evidence="3" id="KW-1185">Reference proteome</keyword>
<feature type="chain" id="PRO_5045491818" evidence="1">
    <location>
        <begin position="36"/>
        <end position="171"/>
    </location>
</feature>
<dbReference type="InterPro" id="IPR011990">
    <property type="entry name" value="TPR-like_helical_dom_sf"/>
</dbReference>
<name>A0ABU9BSE6_9BURK</name>
<organism evidence="2 3">
    <name type="scientific">Ideonella lacteola</name>
    <dbReference type="NCBI Taxonomy" id="2984193"/>
    <lineage>
        <taxon>Bacteria</taxon>
        <taxon>Pseudomonadati</taxon>
        <taxon>Pseudomonadota</taxon>
        <taxon>Betaproteobacteria</taxon>
        <taxon>Burkholderiales</taxon>
        <taxon>Sphaerotilaceae</taxon>
        <taxon>Ideonella</taxon>
    </lineage>
</organism>
<sequence length="171" mass="18686">MIQRCTTAHIAPRTAWLGALALVAALGLAAPAAWAADTSPSPSAAPDKLAAARDLIQQDKWVAAIEELKRVDDRSSADWNNLMGYSHRKAKVPDYAAAERYYNEALRIDPKHKGALEYSGELYLMLNQLPQAEARLAVLDKVCMLPCAEYTDLKSAIARYKANGNSYVAKP</sequence>
<dbReference type="Pfam" id="PF14559">
    <property type="entry name" value="TPR_19"/>
    <property type="match status" value="1"/>
</dbReference>
<comment type="caution">
    <text evidence="2">The sequence shown here is derived from an EMBL/GenBank/DDBJ whole genome shotgun (WGS) entry which is preliminary data.</text>
</comment>